<dbReference type="SMART" id="SM00962">
    <property type="entry name" value="SRP54"/>
    <property type="match status" value="1"/>
</dbReference>
<evidence type="ECO:0000256" key="10">
    <source>
        <dbReference type="ARBA" id="ARBA00048027"/>
    </source>
</evidence>
<evidence type="ECO:0000256" key="1">
    <source>
        <dbReference type="ARBA" id="ARBA00004413"/>
    </source>
</evidence>
<dbReference type="EMBL" id="CP036150">
    <property type="protein sequence ID" value="QEN07458.1"/>
    <property type="molecule type" value="Genomic_DNA"/>
</dbReference>
<dbReference type="GO" id="GO:0005737">
    <property type="term" value="C:cytoplasm"/>
    <property type="evidence" value="ECO:0007669"/>
    <property type="project" value="UniProtKB-ARBA"/>
</dbReference>
<evidence type="ECO:0000256" key="3">
    <source>
        <dbReference type="ARBA" id="ARBA00022475"/>
    </source>
</evidence>
<dbReference type="InterPro" id="IPR003593">
    <property type="entry name" value="AAA+_ATPase"/>
</dbReference>
<dbReference type="RefSeq" id="WP_149485538.1">
    <property type="nucleotide sequence ID" value="NZ_CP036150.1"/>
</dbReference>
<keyword evidence="4" id="KW-0963">Cytoplasm</keyword>
<dbReference type="FunFam" id="3.40.50.300:FF:000053">
    <property type="entry name" value="Signal recognition particle receptor FtsY"/>
    <property type="match status" value="1"/>
</dbReference>
<keyword evidence="8" id="KW-0472">Membrane</keyword>
<comment type="catalytic activity">
    <reaction evidence="10">
        <text>GTP + H2O = GDP + phosphate + H(+)</text>
        <dbReference type="Rhea" id="RHEA:19669"/>
        <dbReference type="ChEBI" id="CHEBI:15377"/>
        <dbReference type="ChEBI" id="CHEBI:15378"/>
        <dbReference type="ChEBI" id="CHEBI:37565"/>
        <dbReference type="ChEBI" id="CHEBI:43474"/>
        <dbReference type="ChEBI" id="CHEBI:58189"/>
        <dbReference type="EC" id="3.6.5.4"/>
    </reaction>
</comment>
<dbReference type="SMART" id="SM00382">
    <property type="entry name" value="AAA"/>
    <property type="match status" value="1"/>
</dbReference>
<keyword evidence="13" id="KW-1185">Reference proteome</keyword>
<dbReference type="InterPro" id="IPR027417">
    <property type="entry name" value="P-loop_NTPase"/>
</dbReference>
<evidence type="ECO:0000259" key="11">
    <source>
        <dbReference type="PROSITE" id="PS00300"/>
    </source>
</evidence>
<dbReference type="GO" id="GO:0006614">
    <property type="term" value="P:SRP-dependent cotranslational protein targeting to membrane"/>
    <property type="evidence" value="ECO:0007669"/>
    <property type="project" value="InterPro"/>
</dbReference>
<dbReference type="Pfam" id="PF02881">
    <property type="entry name" value="SRP54_N"/>
    <property type="match status" value="1"/>
</dbReference>
<dbReference type="InterPro" id="IPR004390">
    <property type="entry name" value="SR_rcpt_FtsY"/>
</dbReference>
<dbReference type="InterPro" id="IPR036225">
    <property type="entry name" value="SRP/SRP_N"/>
</dbReference>
<evidence type="ECO:0000256" key="5">
    <source>
        <dbReference type="ARBA" id="ARBA00022741"/>
    </source>
</evidence>
<name>A0A5C1QJH3_9SPIO</name>
<reference evidence="12 13" key="1">
    <citation type="submission" date="2019-02" db="EMBL/GenBank/DDBJ databases">
        <title>Complete Genome Sequence and Methylome Analysis of free living Spirochaetas.</title>
        <authorList>
            <person name="Fomenkov A."/>
            <person name="Dubinina G."/>
            <person name="Leshcheva N."/>
            <person name="Mikheeva N."/>
            <person name="Grabovich M."/>
            <person name="Vincze T."/>
            <person name="Roberts R.J."/>
        </authorList>
    </citation>
    <scope>NUCLEOTIDE SEQUENCE [LARGE SCALE GENOMIC DNA]</scope>
    <source>
        <strain evidence="12 13">K2</strain>
    </source>
</reference>
<dbReference type="InterPro" id="IPR000897">
    <property type="entry name" value="SRP54_GTPase_dom"/>
</dbReference>
<keyword evidence="3" id="KW-1003">Cell membrane</keyword>
<dbReference type="GO" id="GO:0003924">
    <property type="term" value="F:GTPase activity"/>
    <property type="evidence" value="ECO:0007669"/>
    <property type="project" value="TreeGrafter"/>
</dbReference>
<evidence type="ECO:0000256" key="8">
    <source>
        <dbReference type="ARBA" id="ARBA00023136"/>
    </source>
</evidence>
<dbReference type="OrthoDB" id="9804720at2"/>
<dbReference type="GO" id="GO:0005047">
    <property type="term" value="F:signal recognition particle binding"/>
    <property type="evidence" value="ECO:0007669"/>
    <property type="project" value="TreeGrafter"/>
</dbReference>
<keyword evidence="9" id="KW-0675">Receptor</keyword>
<gene>
    <name evidence="12" type="primary">ftsY</name>
    <name evidence="12" type="ORF">EXM22_05430</name>
</gene>
<proteinExistence type="inferred from homology"/>
<accession>A0A5C1QJH3</accession>
<dbReference type="Gene3D" id="3.40.50.300">
    <property type="entry name" value="P-loop containing nucleotide triphosphate hydrolases"/>
    <property type="match status" value="1"/>
</dbReference>
<dbReference type="GO" id="GO:0005886">
    <property type="term" value="C:plasma membrane"/>
    <property type="evidence" value="ECO:0007669"/>
    <property type="project" value="UniProtKB-SubCell"/>
</dbReference>
<keyword evidence="7" id="KW-0342">GTP-binding</keyword>
<dbReference type="SUPFAM" id="SSF52540">
    <property type="entry name" value="P-loop containing nucleoside triphosphate hydrolases"/>
    <property type="match status" value="1"/>
</dbReference>
<dbReference type="KEGG" id="ock:EXM22_05430"/>
<feature type="domain" description="SRP54-type proteins GTP-binding" evidence="11">
    <location>
        <begin position="274"/>
        <end position="287"/>
    </location>
</feature>
<keyword evidence="5" id="KW-0547">Nucleotide-binding</keyword>
<evidence type="ECO:0000256" key="2">
    <source>
        <dbReference type="ARBA" id="ARBA00008531"/>
    </source>
</evidence>
<keyword evidence="6" id="KW-0378">Hydrolase</keyword>
<dbReference type="SUPFAM" id="SSF47364">
    <property type="entry name" value="Domain of the SRP/SRP receptor G-proteins"/>
    <property type="match status" value="1"/>
</dbReference>
<dbReference type="AlphaFoldDB" id="A0A5C1QJH3"/>
<dbReference type="Gene3D" id="1.20.120.140">
    <property type="entry name" value="Signal recognition particle SRP54, nucleotide-binding domain"/>
    <property type="match status" value="1"/>
</dbReference>
<evidence type="ECO:0000256" key="9">
    <source>
        <dbReference type="ARBA" id="ARBA00023170"/>
    </source>
</evidence>
<comment type="similarity">
    <text evidence="2">Belongs to the GTP-binding SRP family.</text>
</comment>
<dbReference type="InterPro" id="IPR042101">
    <property type="entry name" value="SRP54_N_sf"/>
</dbReference>
<organism evidence="12 13">
    <name type="scientific">Oceanispirochaeta crateris</name>
    <dbReference type="NCBI Taxonomy" id="2518645"/>
    <lineage>
        <taxon>Bacteria</taxon>
        <taxon>Pseudomonadati</taxon>
        <taxon>Spirochaetota</taxon>
        <taxon>Spirochaetia</taxon>
        <taxon>Spirochaetales</taxon>
        <taxon>Spirochaetaceae</taxon>
        <taxon>Oceanispirochaeta</taxon>
    </lineage>
</organism>
<evidence type="ECO:0000313" key="13">
    <source>
        <dbReference type="Proteomes" id="UP000324209"/>
    </source>
</evidence>
<evidence type="ECO:0000256" key="7">
    <source>
        <dbReference type="ARBA" id="ARBA00023134"/>
    </source>
</evidence>
<dbReference type="PANTHER" id="PTHR43134:SF1">
    <property type="entry name" value="SIGNAL RECOGNITION PARTICLE RECEPTOR SUBUNIT ALPHA"/>
    <property type="match status" value="1"/>
</dbReference>
<sequence length="303" mass="33206">MFWKKKKKDNEETPKSNLGRLISDLFSKTDNLESFYNELEEMLISGDMGGTVAIEIVDELRERVKKGNIKEKENILIELRSIIAGSLKTAEFLPEHDTLNLFLVLGVNGVGKTTTIAKLSQYYKKNGFQKILFSAGDTFRAAAIDQLKIQGERTGNRVVAQAHGSDPGAVIYDSISSAKSHGEELILADTAGRMHNKANLVKELQKIDKIVNSNMAGGQYRKVLILDATTGQNGLQQAEAFNDAVHVDGVILTKYDATARGGLIVAISRKLNIPIAFVGHGEGLDDLSVFDPESYLNDLLALK</sequence>
<comment type="subcellular location">
    <subcellularLocation>
        <location evidence="1">Cell membrane</location>
        <topology evidence="1">Peripheral membrane protein</topology>
        <orientation evidence="1">Cytoplasmic side</orientation>
    </subcellularLocation>
</comment>
<dbReference type="PANTHER" id="PTHR43134">
    <property type="entry name" value="SIGNAL RECOGNITION PARTICLE RECEPTOR SUBUNIT ALPHA"/>
    <property type="match status" value="1"/>
</dbReference>
<dbReference type="InterPro" id="IPR013822">
    <property type="entry name" value="Signal_recog_particl_SRP54_hlx"/>
</dbReference>
<dbReference type="PROSITE" id="PS00300">
    <property type="entry name" value="SRP54"/>
    <property type="match status" value="1"/>
</dbReference>
<dbReference type="Pfam" id="PF00448">
    <property type="entry name" value="SRP54"/>
    <property type="match status" value="1"/>
</dbReference>
<dbReference type="NCBIfam" id="TIGR00064">
    <property type="entry name" value="ftsY"/>
    <property type="match status" value="1"/>
</dbReference>
<evidence type="ECO:0000256" key="4">
    <source>
        <dbReference type="ARBA" id="ARBA00022490"/>
    </source>
</evidence>
<protein>
    <submittedName>
        <fullName evidence="12">Signal recognition particle-docking protein FtsY</fullName>
    </submittedName>
</protein>
<dbReference type="SMART" id="SM00963">
    <property type="entry name" value="SRP54_N"/>
    <property type="match status" value="1"/>
</dbReference>
<evidence type="ECO:0000313" key="12">
    <source>
        <dbReference type="EMBL" id="QEN07458.1"/>
    </source>
</evidence>
<dbReference type="GO" id="GO:0005525">
    <property type="term" value="F:GTP binding"/>
    <property type="evidence" value="ECO:0007669"/>
    <property type="project" value="UniProtKB-KW"/>
</dbReference>
<evidence type="ECO:0000256" key="6">
    <source>
        <dbReference type="ARBA" id="ARBA00022801"/>
    </source>
</evidence>
<dbReference type="Proteomes" id="UP000324209">
    <property type="component" value="Chromosome"/>
</dbReference>